<dbReference type="Proteomes" id="UP000265520">
    <property type="component" value="Unassembled WGS sequence"/>
</dbReference>
<evidence type="ECO:0000313" key="1">
    <source>
        <dbReference type="EMBL" id="MCI19046.1"/>
    </source>
</evidence>
<name>A0A392Q671_9FABA</name>
<evidence type="ECO:0000313" key="2">
    <source>
        <dbReference type="Proteomes" id="UP000265520"/>
    </source>
</evidence>
<dbReference type="PANTHER" id="PTHR33116:SF86">
    <property type="entry name" value="REVERSE TRANSCRIPTASE DOMAIN-CONTAINING PROTEIN"/>
    <property type="match status" value="1"/>
</dbReference>
<feature type="non-terminal residue" evidence="1">
    <location>
        <position position="63"/>
    </location>
</feature>
<dbReference type="AlphaFoldDB" id="A0A392Q671"/>
<keyword evidence="2" id="KW-1185">Reference proteome</keyword>
<dbReference type="EMBL" id="LXQA010113017">
    <property type="protein sequence ID" value="MCI19046.1"/>
    <property type="molecule type" value="Genomic_DNA"/>
</dbReference>
<proteinExistence type="predicted"/>
<comment type="caution">
    <text evidence="1">The sequence shown here is derived from an EMBL/GenBank/DDBJ whole genome shotgun (WGS) entry which is preliminary data.</text>
</comment>
<reference evidence="1 2" key="1">
    <citation type="journal article" date="2018" name="Front. Plant Sci.">
        <title>Red Clover (Trifolium pratense) and Zigzag Clover (T. medium) - A Picture of Genomic Similarities and Differences.</title>
        <authorList>
            <person name="Dluhosova J."/>
            <person name="Istvanek J."/>
            <person name="Nedelnik J."/>
            <person name="Repkova J."/>
        </authorList>
    </citation>
    <scope>NUCLEOTIDE SEQUENCE [LARGE SCALE GENOMIC DNA]</scope>
    <source>
        <strain evidence="2">cv. 10/8</strain>
        <tissue evidence="1">Leaf</tissue>
    </source>
</reference>
<protein>
    <submittedName>
        <fullName evidence="1">Putative ribonuclease H protein</fullName>
    </submittedName>
</protein>
<sequence>MSGFRETDQLGKYLGVPLTGRAPRREDFQYIIDQVQNKLASWKAHLLSFAGRVTLAKSVMEAI</sequence>
<accession>A0A392Q671</accession>
<organism evidence="1 2">
    <name type="scientific">Trifolium medium</name>
    <dbReference type="NCBI Taxonomy" id="97028"/>
    <lineage>
        <taxon>Eukaryota</taxon>
        <taxon>Viridiplantae</taxon>
        <taxon>Streptophyta</taxon>
        <taxon>Embryophyta</taxon>
        <taxon>Tracheophyta</taxon>
        <taxon>Spermatophyta</taxon>
        <taxon>Magnoliopsida</taxon>
        <taxon>eudicotyledons</taxon>
        <taxon>Gunneridae</taxon>
        <taxon>Pentapetalae</taxon>
        <taxon>rosids</taxon>
        <taxon>fabids</taxon>
        <taxon>Fabales</taxon>
        <taxon>Fabaceae</taxon>
        <taxon>Papilionoideae</taxon>
        <taxon>50 kb inversion clade</taxon>
        <taxon>NPAAA clade</taxon>
        <taxon>Hologalegina</taxon>
        <taxon>IRL clade</taxon>
        <taxon>Trifolieae</taxon>
        <taxon>Trifolium</taxon>
    </lineage>
</organism>
<dbReference type="PANTHER" id="PTHR33116">
    <property type="entry name" value="REVERSE TRANSCRIPTASE ZINC-BINDING DOMAIN-CONTAINING PROTEIN-RELATED-RELATED"/>
    <property type="match status" value="1"/>
</dbReference>